<evidence type="ECO:0000313" key="1">
    <source>
        <dbReference type="EMBL" id="AZK44666.1"/>
    </source>
</evidence>
<evidence type="ECO:0000313" key="2">
    <source>
        <dbReference type="Proteomes" id="UP000278804"/>
    </source>
</evidence>
<dbReference type="Proteomes" id="UP000278804">
    <property type="component" value="Chromosome"/>
</dbReference>
<reference evidence="1 2" key="1">
    <citation type="journal article" date="2020" name="Int. J. Syst. Evol. Microbiol.">
        <title>Description of Erysipelothrix piscisicarius sp. nov., an emergent fish pathogen, and assessment of virulence using a tiger barb (Puntigrus tetrazona) infection model.</title>
        <authorList>
            <person name="Pomaranski E.K."/>
            <person name="Griffin M.J."/>
            <person name="Camus A.C."/>
            <person name="Armwood A.R."/>
            <person name="Shelley J."/>
            <person name="Waldbieser G.C."/>
            <person name="LaFrentz B.R."/>
            <person name="Garcia J.C."/>
            <person name="Yanong R."/>
            <person name="Soto E."/>
        </authorList>
    </citation>
    <scope>NUCLEOTIDE SEQUENCE [LARGE SCALE GENOMIC DNA]</scope>
    <source>
        <strain evidence="1 2">15TAL0474</strain>
    </source>
</reference>
<keyword evidence="2" id="KW-1185">Reference proteome</keyword>
<dbReference type="RefSeq" id="WP_125164822.1">
    <property type="nucleotide sequence ID" value="NZ_CP034234.1"/>
</dbReference>
<gene>
    <name evidence="1" type="ORF">EEI45_08015</name>
</gene>
<name>A0A3S8RNY8_9FIRM</name>
<dbReference type="KEGG" id="eri:EEI45_08015"/>
<organism evidence="1 2">
    <name type="scientific">Erysipelothrix piscisicarius</name>
    <dbReference type="NCBI Taxonomy" id="2485784"/>
    <lineage>
        <taxon>Bacteria</taxon>
        <taxon>Bacillati</taxon>
        <taxon>Bacillota</taxon>
        <taxon>Erysipelotrichia</taxon>
        <taxon>Erysipelotrichales</taxon>
        <taxon>Erysipelotrichaceae</taxon>
        <taxon>Erysipelothrix</taxon>
    </lineage>
</organism>
<sequence length="126" mass="15061">MSIEDCFNFRPKEVLEHDRANYQKKIFPRGDQQKAMIQTVLLELFPKRDQMELLYHYIVCKEIITNDALDPFDQIHRIEKALKRIRPKLDFTETETLSNLLYIDANEFDIIDAQKLLKRVKHKAIV</sequence>
<proteinExistence type="predicted"/>
<protein>
    <submittedName>
        <fullName evidence="1">Uncharacterized protein</fullName>
    </submittedName>
</protein>
<accession>A0A3S8RNY8</accession>
<dbReference type="EMBL" id="CP034234">
    <property type="protein sequence ID" value="AZK44666.1"/>
    <property type="molecule type" value="Genomic_DNA"/>
</dbReference>
<dbReference type="AlphaFoldDB" id="A0A3S8RNY8"/>